<keyword evidence="5" id="KW-0808">Transferase</keyword>
<keyword evidence="7 12" id="KW-0418">Kinase</keyword>
<evidence type="ECO:0000256" key="2">
    <source>
        <dbReference type="ARBA" id="ARBA00022490"/>
    </source>
</evidence>
<evidence type="ECO:0000256" key="7">
    <source>
        <dbReference type="ARBA" id="ARBA00022777"/>
    </source>
</evidence>
<dbReference type="HAMAP" id="MF_00456">
    <property type="entry name" value="ProB"/>
    <property type="match status" value="1"/>
</dbReference>
<dbReference type="PANTHER" id="PTHR43654">
    <property type="entry name" value="GLUTAMATE 5-KINASE"/>
    <property type="match status" value="1"/>
</dbReference>
<feature type="region of interest" description="Disordered" evidence="10">
    <location>
        <begin position="275"/>
        <end position="297"/>
    </location>
</feature>
<dbReference type="Pfam" id="PF01472">
    <property type="entry name" value="PUA"/>
    <property type="match status" value="1"/>
</dbReference>
<dbReference type="Pfam" id="PF00696">
    <property type="entry name" value="AA_kinase"/>
    <property type="match status" value="1"/>
</dbReference>
<keyword evidence="2" id="KW-0963">Cytoplasm</keyword>
<dbReference type="SUPFAM" id="SSF53633">
    <property type="entry name" value="Carbamate kinase-like"/>
    <property type="match status" value="1"/>
</dbReference>
<gene>
    <name evidence="12" type="ORF">QBC42DRAFT_279800</name>
</gene>
<dbReference type="FunFam" id="2.30.130.10:FF:000008">
    <property type="entry name" value="Glutamate 5-kinase"/>
    <property type="match status" value="1"/>
</dbReference>
<dbReference type="NCBIfam" id="TIGR01027">
    <property type="entry name" value="proB"/>
    <property type="match status" value="1"/>
</dbReference>
<name>A0AAV9HDH9_9PEZI</name>
<dbReference type="PROSITE" id="PS00902">
    <property type="entry name" value="GLUTAMATE_5_KINASE"/>
    <property type="match status" value="1"/>
</dbReference>
<reference evidence="12" key="2">
    <citation type="submission" date="2023-06" db="EMBL/GenBank/DDBJ databases">
        <authorList>
            <consortium name="Lawrence Berkeley National Laboratory"/>
            <person name="Mondo S.J."/>
            <person name="Hensen N."/>
            <person name="Bonometti L."/>
            <person name="Westerberg I."/>
            <person name="Brannstrom I.O."/>
            <person name="Guillou S."/>
            <person name="Cros-Aarteil S."/>
            <person name="Calhoun S."/>
            <person name="Haridas S."/>
            <person name="Kuo A."/>
            <person name="Pangilinan J."/>
            <person name="Riley R."/>
            <person name="Labutti K."/>
            <person name="Andreopoulos B."/>
            <person name="Lipzen A."/>
            <person name="Chen C."/>
            <person name="Yanf M."/>
            <person name="Daum C."/>
            <person name="Ng V."/>
            <person name="Clum A."/>
            <person name="Steindorff A."/>
            <person name="Ohm R."/>
            <person name="Martin F."/>
            <person name="Silar P."/>
            <person name="Natvig D."/>
            <person name="Lalanne C."/>
            <person name="Gautier V."/>
            <person name="Ament-Velasquez S.L."/>
            <person name="Kruys A."/>
            <person name="Hutchinson M.I."/>
            <person name="Powell A.J."/>
            <person name="Barry K."/>
            <person name="Miller A.N."/>
            <person name="Grigoriev I.V."/>
            <person name="Debuchy R."/>
            <person name="Gladieux P."/>
            <person name="Thoren M.H."/>
            <person name="Johannesson H."/>
        </authorList>
    </citation>
    <scope>NUCLEOTIDE SEQUENCE</scope>
    <source>
        <strain evidence="12">PSN324</strain>
    </source>
</reference>
<feature type="domain" description="PUA" evidence="11">
    <location>
        <begin position="343"/>
        <end position="441"/>
    </location>
</feature>
<keyword evidence="13" id="KW-1185">Reference proteome</keyword>
<evidence type="ECO:0000256" key="3">
    <source>
        <dbReference type="ARBA" id="ARBA00022605"/>
    </source>
</evidence>
<accession>A0AAV9HDH9</accession>
<dbReference type="AlphaFoldDB" id="A0AAV9HDH9"/>
<dbReference type="EMBL" id="MU865135">
    <property type="protein sequence ID" value="KAK4457131.1"/>
    <property type="molecule type" value="Genomic_DNA"/>
</dbReference>
<dbReference type="CDD" id="cd21157">
    <property type="entry name" value="PUA_G5K"/>
    <property type="match status" value="1"/>
</dbReference>
<dbReference type="GO" id="GO:0005829">
    <property type="term" value="C:cytosol"/>
    <property type="evidence" value="ECO:0007669"/>
    <property type="project" value="TreeGrafter"/>
</dbReference>
<keyword evidence="6" id="KW-0547">Nucleotide-binding</keyword>
<evidence type="ECO:0000256" key="9">
    <source>
        <dbReference type="ARBA" id="ARBA00061601"/>
    </source>
</evidence>
<evidence type="ECO:0000313" key="13">
    <source>
        <dbReference type="Proteomes" id="UP001321749"/>
    </source>
</evidence>
<dbReference type="Gene3D" id="2.30.130.10">
    <property type="entry name" value="PUA domain"/>
    <property type="match status" value="1"/>
</dbReference>
<dbReference type="InterPro" id="IPR002478">
    <property type="entry name" value="PUA"/>
</dbReference>
<feature type="non-terminal residue" evidence="12">
    <location>
        <position position="523"/>
    </location>
</feature>
<dbReference type="SUPFAM" id="SSF88697">
    <property type="entry name" value="PUA domain-like"/>
    <property type="match status" value="1"/>
</dbReference>
<dbReference type="FunFam" id="3.40.1160.10:FF:000020">
    <property type="entry name" value="Glutamate 5-kinase"/>
    <property type="match status" value="1"/>
</dbReference>
<dbReference type="Proteomes" id="UP001321749">
    <property type="component" value="Unassembled WGS sequence"/>
</dbReference>
<keyword evidence="8" id="KW-0067">ATP-binding</keyword>
<evidence type="ECO:0000256" key="10">
    <source>
        <dbReference type="SAM" id="MobiDB-lite"/>
    </source>
</evidence>
<comment type="similarity">
    <text evidence="9">Belongs to the glutamate 5-kinase family.</text>
</comment>
<dbReference type="InterPro" id="IPR005715">
    <property type="entry name" value="Glu_5kinase/COase_Synthase"/>
</dbReference>
<dbReference type="GO" id="GO:0003723">
    <property type="term" value="F:RNA binding"/>
    <property type="evidence" value="ECO:0007669"/>
    <property type="project" value="InterPro"/>
</dbReference>
<dbReference type="InterPro" id="IPR036393">
    <property type="entry name" value="AceGlu_kinase-like_sf"/>
</dbReference>
<dbReference type="SMART" id="SM00359">
    <property type="entry name" value="PUA"/>
    <property type="match status" value="1"/>
</dbReference>
<organism evidence="12 13">
    <name type="scientific">Cladorrhinum samala</name>
    <dbReference type="NCBI Taxonomy" id="585594"/>
    <lineage>
        <taxon>Eukaryota</taxon>
        <taxon>Fungi</taxon>
        <taxon>Dikarya</taxon>
        <taxon>Ascomycota</taxon>
        <taxon>Pezizomycotina</taxon>
        <taxon>Sordariomycetes</taxon>
        <taxon>Sordariomycetidae</taxon>
        <taxon>Sordariales</taxon>
        <taxon>Podosporaceae</taxon>
        <taxon>Cladorrhinum</taxon>
    </lineage>
</organism>
<dbReference type="PRINTS" id="PR00474">
    <property type="entry name" value="GLU5KINASE"/>
</dbReference>
<feature type="region of interest" description="Disordered" evidence="10">
    <location>
        <begin position="501"/>
        <end position="523"/>
    </location>
</feature>
<dbReference type="InterPro" id="IPR001057">
    <property type="entry name" value="Glu/AcGlu_kinase"/>
</dbReference>
<proteinExistence type="inferred from homology"/>
<protein>
    <submittedName>
        <fullName evidence="12">Aspartate/glutamate/uridylate kinase</fullName>
    </submittedName>
</protein>
<dbReference type="InterPro" id="IPR036974">
    <property type="entry name" value="PUA_sf"/>
</dbReference>
<comment type="subcellular location">
    <subcellularLocation>
        <location evidence="1">Cytoplasm</location>
    </subcellularLocation>
</comment>
<dbReference type="PROSITE" id="PS50890">
    <property type="entry name" value="PUA"/>
    <property type="match status" value="1"/>
</dbReference>
<dbReference type="Gene3D" id="3.40.1160.10">
    <property type="entry name" value="Acetylglutamate kinase-like"/>
    <property type="match status" value="2"/>
</dbReference>
<keyword evidence="3" id="KW-0028">Amino-acid biosynthesis</keyword>
<evidence type="ECO:0000256" key="1">
    <source>
        <dbReference type="ARBA" id="ARBA00004496"/>
    </source>
</evidence>
<evidence type="ECO:0000256" key="4">
    <source>
        <dbReference type="ARBA" id="ARBA00022650"/>
    </source>
</evidence>
<dbReference type="CDD" id="cd04242">
    <property type="entry name" value="AAK_G5K_ProB"/>
    <property type="match status" value="1"/>
</dbReference>
<reference evidence="12" key="1">
    <citation type="journal article" date="2023" name="Mol. Phylogenet. Evol.">
        <title>Genome-scale phylogeny and comparative genomics of the fungal order Sordariales.</title>
        <authorList>
            <person name="Hensen N."/>
            <person name="Bonometti L."/>
            <person name="Westerberg I."/>
            <person name="Brannstrom I.O."/>
            <person name="Guillou S."/>
            <person name="Cros-Aarteil S."/>
            <person name="Calhoun S."/>
            <person name="Haridas S."/>
            <person name="Kuo A."/>
            <person name="Mondo S."/>
            <person name="Pangilinan J."/>
            <person name="Riley R."/>
            <person name="LaButti K."/>
            <person name="Andreopoulos B."/>
            <person name="Lipzen A."/>
            <person name="Chen C."/>
            <person name="Yan M."/>
            <person name="Daum C."/>
            <person name="Ng V."/>
            <person name="Clum A."/>
            <person name="Steindorff A."/>
            <person name="Ohm R.A."/>
            <person name="Martin F."/>
            <person name="Silar P."/>
            <person name="Natvig D.O."/>
            <person name="Lalanne C."/>
            <person name="Gautier V."/>
            <person name="Ament-Velasquez S.L."/>
            <person name="Kruys A."/>
            <person name="Hutchinson M.I."/>
            <person name="Powell A.J."/>
            <person name="Barry K."/>
            <person name="Miller A.N."/>
            <person name="Grigoriev I.V."/>
            <person name="Debuchy R."/>
            <person name="Gladieux P."/>
            <person name="Hiltunen Thoren M."/>
            <person name="Johannesson H."/>
        </authorList>
    </citation>
    <scope>NUCLEOTIDE SEQUENCE</scope>
    <source>
        <strain evidence="12">PSN324</strain>
    </source>
</reference>
<evidence type="ECO:0000256" key="8">
    <source>
        <dbReference type="ARBA" id="ARBA00022840"/>
    </source>
</evidence>
<dbReference type="InterPro" id="IPR015947">
    <property type="entry name" value="PUA-like_sf"/>
</dbReference>
<keyword evidence="4" id="KW-0641">Proline biosynthesis</keyword>
<evidence type="ECO:0000256" key="5">
    <source>
        <dbReference type="ARBA" id="ARBA00022679"/>
    </source>
</evidence>
<dbReference type="GO" id="GO:0004349">
    <property type="term" value="F:glutamate 5-kinase activity"/>
    <property type="evidence" value="ECO:0007669"/>
    <property type="project" value="InterPro"/>
</dbReference>
<dbReference type="GO" id="GO:1901607">
    <property type="term" value="P:alpha-amino acid biosynthetic process"/>
    <property type="evidence" value="ECO:0007669"/>
    <property type="project" value="UniProtKB-ARBA"/>
</dbReference>
<dbReference type="InterPro" id="IPR041739">
    <property type="entry name" value="G5K_ProB"/>
</dbReference>
<dbReference type="InterPro" id="IPR001048">
    <property type="entry name" value="Asp/Glu/Uridylate_kinase"/>
</dbReference>
<dbReference type="PANTHER" id="PTHR43654:SF3">
    <property type="entry name" value="GLUTAMATE 5-KINASE"/>
    <property type="match status" value="1"/>
</dbReference>
<evidence type="ECO:0000313" key="12">
    <source>
        <dbReference type="EMBL" id="KAK4457131.1"/>
    </source>
</evidence>
<dbReference type="InterPro" id="IPR019797">
    <property type="entry name" value="Glutamate_5-kinase_CS"/>
</dbReference>
<evidence type="ECO:0000256" key="6">
    <source>
        <dbReference type="ARBA" id="ARBA00022741"/>
    </source>
</evidence>
<dbReference type="GO" id="GO:0005524">
    <property type="term" value="F:ATP binding"/>
    <property type="evidence" value="ECO:0007669"/>
    <property type="project" value="UniProtKB-KW"/>
</dbReference>
<sequence length="523" mass="56154">MRGPRPLGVVIKLGECVESILYPRSFIVTNTRLGTSSIVDEKSHEPLLSILTLIVETAVKLRKDGHRVIIVSSGAIGVGLRRMDVDKRPKHLSQLQALAAIGQCRLMSLWDSLFNHLRQPIAQILLTRNDIADRSRYLNAQRTIAELLDMGVIPIVNENDTLAVSEIKFGDNDTLSAVTAAMVHADLLFLMTDVDCLYDKNPRHHPDAQPIEVVEDISSLVADVSSAGSSLGTGGMSTKIVAARLATSAGVTTVITRSSNPGNIINIVKHIQASRSPPSLASKSNQTPDASDTEQSSEALLRAQVAANSAKPSKIPLHTRFLPSPHPVRDRYFWILYGLRPHGTLYIDAGAHSALVRKAGLLPVGVVDVEGAFAQHEAVRICVVEKKRSSPGEDGRLWEGTCIEVGRALTNYSSAEIARIKGKQSSEIEKLLGYMDSEYVAPRESISFFSLSGVSRPATPVREIVVAATTASGRQSPAVGTAPAKDDGFFKPAKATAAGVMTPAPFEEKTLEQKGAGDGATRS</sequence>
<evidence type="ECO:0000259" key="11">
    <source>
        <dbReference type="SMART" id="SM00359"/>
    </source>
</evidence>
<comment type="caution">
    <text evidence="12">The sequence shown here is derived from an EMBL/GenBank/DDBJ whole genome shotgun (WGS) entry which is preliminary data.</text>
</comment>